<dbReference type="InterPro" id="IPR005339">
    <property type="entry name" value="GINS_Psf1"/>
</dbReference>
<evidence type="ECO:0000256" key="2">
    <source>
        <dbReference type="ARBA" id="ARBA00006677"/>
    </source>
</evidence>
<proteinExistence type="inferred from homology"/>
<organism evidence="8 9">
    <name type="scientific">Polysphondylium violaceum</name>
    <dbReference type="NCBI Taxonomy" id="133409"/>
    <lineage>
        <taxon>Eukaryota</taxon>
        <taxon>Amoebozoa</taxon>
        <taxon>Evosea</taxon>
        <taxon>Eumycetozoa</taxon>
        <taxon>Dictyostelia</taxon>
        <taxon>Dictyosteliales</taxon>
        <taxon>Dictyosteliaceae</taxon>
        <taxon>Polysphondylium</taxon>
    </lineage>
</organism>
<dbReference type="CDD" id="cd21696">
    <property type="entry name" value="GINS_B_Psf1"/>
    <property type="match status" value="1"/>
</dbReference>
<sequence>MFTEKAIELLRELKRTDSLLAYGDTSIKRTVEEINALHKELIETISEHLEDKKTPYILSHSAVFQLSILRNKRCILAYLMERLNRIREYRWNSGTSLLSTDLKENLSPNESKFFADYDRLLTDYNAKIGLDLTMDPQPPKELFIEVRVLKELGQVVLNSGITVNLHLNTTHFLRRSDVSNLIAQGSLEHIV</sequence>
<feature type="domain" description="GINS subunit" evidence="6">
    <location>
        <begin position="53"/>
        <end position="128"/>
    </location>
</feature>
<evidence type="ECO:0000313" key="8">
    <source>
        <dbReference type="EMBL" id="KAF2071576.1"/>
    </source>
</evidence>
<comment type="function">
    <text evidence="5">Required for correct functioning of the GINS complex, a complex that plays an essential role in the initiation of DNA replication, and progression of DNA replication forks. GINS complex seems to bind preferentially to single-stranded DNA.</text>
</comment>
<evidence type="ECO:0000256" key="3">
    <source>
        <dbReference type="ARBA" id="ARBA00022705"/>
    </source>
</evidence>
<dbReference type="PANTHER" id="PTHR12914:SF2">
    <property type="entry name" value="DNA REPLICATION COMPLEX GINS PROTEIN PSF1"/>
    <property type="match status" value="1"/>
</dbReference>
<evidence type="ECO:0000259" key="7">
    <source>
        <dbReference type="Pfam" id="PF24997"/>
    </source>
</evidence>
<dbReference type="InterPro" id="IPR021151">
    <property type="entry name" value="GINS_A"/>
</dbReference>
<keyword evidence="4 5" id="KW-0539">Nucleus</keyword>
<dbReference type="GO" id="GO:1902983">
    <property type="term" value="P:DNA strand elongation involved in mitotic DNA replication"/>
    <property type="evidence" value="ECO:0007669"/>
    <property type="project" value="TreeGrafter"/>
</dbReference>
<dbReference type="Proteomes" id="UP000695562">
    <property type="component" value="Unassembled WGS sequence"/>
</dbReference>
<dbReference type="Gene3D" id="1.20.58.1030">
    <property type="match status" value="1"/>
</dbReference>
<protein>
    <recommendedName>
        <fullName evidence="5">DNA replication complex GINS protein PSF1</fullName>
    </recommendedName>
</protein>
<gene>
    <name evidence="8" type="ORF">CYY_007109</name>
</gene>
<keyword evidence="3 5" id="KW-0235">DNA replication</keyword>
<reference evidence="8" key="1">
    <citation type="submission" date="2020-01" db="EMBL/GenBank/DDBJ databases">
        <title>Development of genomics and gene disruption for Polysphondylium violaceum indicates a role for the polyketide synthase stlB in stalk morphogenesis.</title>
        <authorList>
            <person name="Narita B."/>
            <person name="Kawabe Y."/>
            <person name="Kin K."/>
            <person name="Saito T."/>
            <person name="Gibbs R."/>
            <person name="Kuspa A."/>
            <person name="Muzny D."/>
            <person name="Queller D."/>
            <person name="Richards S."/>
            <person name="Strassman J."/>
            <person name="Sucgang R."/>
            <person name="Worley K."/>
            <person name="Schaap P."/>
        </authorList>
    </citation>
    <scope>NUCLEOTIDE SEQUENCE</scope>
    <source>
        <strain evidence="8">QSvi11</strain>
    </source>
</reference>
<comment type="subunit">
    <text evidence="5">Component of the GINS complex.</text>
</comment>
<comment type="subcellular location">
    <subcellularLocation>
        <location evidence="1 5">Nucleus</location>
    </subcellularLocation>
</comment>
<evidence type="ECO:0000256" key="5">
    <source>
        <dbReference type="RuleBase" id="RU368085"/>
    </source>
</evidence>
<dbReference type="GO" id="GO:0000811">
    <property type="term" value="C:GINS complex"/>
    <property type="evidence" value="ECO:0007669"/>
    <property type="project" value="UniProtKB-UniRule"/>
</dbReference>
<dbReference type="Pfam" id="PF05916">
    <property type="entry name" value="Sld5"/>
    <property type="match status" value="1"/>
</dbReference>
<dbReference type="OrthoDB" id="10252587at2759"/>
<dbReference type="InterPro" id="IPR036224">
    <property type="entry name" value="GINS_bundle-like_dom_sf"/>
</dbReference>
<dbReference type="PANTHER" id="PTHR12914">
    <property type="entry name" value="PARTNER OF SLD5"/>
    <property type="match status" value="1"/>
</dbReference>
<evidence type="ECO:0000259" key="6">
    <source>
        <dbReference type="Pfam" id="PF05916"/>
    </source>
</evidence>
<evidence type="ECO:0000313" key="9">
    <source>
        <dbReference type="Proteomes" id="UP000695562"/>
    </source>
</evidence>
<dbReference type="EMBL" id="AJWJ01000361">
    <property type="protein sequence ID" value="KAF2071576.1"/>
    <property type="molecule type" value="Genomic_DNA"/>
</dbReference>
<dbReference type="CDD" id="cd11710">
    <property type="entry name" value="GINS_A_psf1"/>
    <property type="match status" value="1"/>
</dbReference>
<accession>A0A8J4PY50</accession>
<dbReference type="SUPFAM" id="SSF158573">
    <property type="entry name" value="GINS helical bundle-like"/>
    <property type="match status" value="1"/>
</dbReference>
<evidence type="ECO:0000256" key="4">
    <source>
        <dbReference type="ARBA" id="ARBA00023242"/>
    </source>
</evidence>
<name>A0A8J4PY50_9MYCE</name>
<feature type="domain" description="DNA replication complex GINS protein PSF1 C-terminal" evidence="7">
    <location>
        <begin position="140"/>
        <end position="190"/>
    </location>
</feature>
<dbReference type="AlphaFoldDB" id="A0A8J4PY50"/>
<keyword evidence="9" id="KW-1185">Reference proteome</keyword>
<comment type="caution">
    <text evidence="8">The sequence shown here is derived from an EMBL/GenBank/DDBJ whole genome shotgun (WGS) entry which is preliminary data.</text>
</comment>
<comment type="similarity">
    <text evidence="2 5">Belongs to the GINS1/PSF1 family.</text>
</comment>
<evidence type="ECO:0000256" key="1">
    <source>
        <dbReference type="ARBA" id="ARBA00004123"/>
    </source>
</evidence>
<dbReference type="Pfam" id="PF24997">
    <property type="entry name" value="PSF1_C"/>
    <property type="match status" value="1"/>
</dbReference>
<dbReference type="InterPro" id="IPR056783">
    <property type="entry name" value="PSF1_C"/>
</dbReference>